<dbReference type="InterPro" id="IPR025659">
    <property type="entry name" value="Tubby-like_C"/>
</dbReference>
<dbReference type="PANTHER" id="PTHR31087">
    <property type="match status" value="1"/>
</dbReference>
<evidence type="ECO:0000313" key="4">
    <source>
        <dbReference type="Proteomes" id="UP000077202"/>
    </source>
</evidence>
<dbReference type="EMBL" id="AP019866">
    <property type="protein sequence ID" value="BBM99455.1"/>
    <property type="molecule type" value="Genomic_DNA"/>
</dbReference>
<dbReference type="EMBL" id="LVLJ01002195">
    <property type="protein sequence ID" value="OAE26298.1"/>
    <property type="molecule type" value="Genomic_DNA"/>
</dbReference>
<dbReference type="Pfam" id="PF04525">
    <property type="entry name" value="LOR"/>
    <property type="match status" value="1"/>
</dbReference>
<gene>
    <name evidence="3" type="ORF">AXG93_3040s1160</name>
    <name evidence="2" type="ORF">Mp_1g21400</name>
</gene>
<dbReference type="SUPFAM" id="SSF54518">
    <property type="entry name" value="Tubby C-terminal domain-like"/>
    <property type="match status" value="1"/>
</dbReference>
<reference evidence="5" key="3">
    <citation type="journal article" date="2020" name="Curr. Biol.">
        <title>Chromatin organization in early land plants reveals an ancestral association between H3K27me3, transposons, and constitutive heterochromatin.</title>
        <authorList>
            <person name="Montgomery S.A."/>
            <person name="Tanizawa Y."/>
            <person name="Galik B."/>
            <person name="Wang N."/>
            <person name="Ito T."/>
            <person name="Mochizuki T."/>
            <person name="Akimcheva S."/>
            <person name="Bowman J.L."/>
            <person name="Cognat V."/>
            <person name="Marechal-Drouard L."/>
            <person name="Ekker H."/>
            <person name="Hong S.F."/>
            <person name="Kohchi T."/>
            <person name="Lin S.S."/>
            <person name="Liu L.D."/>
            <person name="Nakamura Y."/>
            <person name="Valeeva L.R."/>
            <person name="Shakirov E.V."/>
            <person name="Shippen D.E."/>
            <person name="Wei W.L."/>
            <person name="Yagura M."/>
            <person name="Yamaoka S."/>
            <person name="Yamato K.T."/>
            <person name="Liu C."/>
            <person name="Berger F."/>
        </authorList>
    </citation>
    <scope>NUCLEOTIDE SEQUENCE [LARGE SCALE GENOMIC DNA]</scope>
    <source>
        <strain evidence="5">Tak-1</strain>
    </source>
</reference>
<accession>A0A176VZR2</accession>
<dbReference type="InterPro" id="IPR038595">
    <property type="entry name" value="LOR_sf"/>
</dbReference>
<evidence type="ECO:0000313" key="5">
    <source>
        <dbReference type="Proteomes" id="UP001162541"/>
    </source>
</evidence>
<reference evidence="2" key="2">
    <citation type="journal article" date="2019" name="Curr. Biol.">
        <title>Chromatin organization in early land plants reveals an ancestral association between H3K27me3, transposons, and constitutive heterochromatin.</title>
        <authorList>
            <person name="Montgomery S.A."/>
            <person name="Tanizawa Y."/>
            <person name="Galik B."/>
            <person name="Wang N."/>
            <person name="Ito T."/>
            <person name="Mochizuki T."/>
            <person name="Akimcheva S."/>
            <person name="Bowman J."/>
            <person name="Cognat V."/>
            <person name="Drouard L."/>
            <person name="Ekker H."/>
            <person name="Houng S."/>
            <person name="Kohchi T."/>
            <person name="Lin S."/>
            <person name="Liu L.D."/>
            <person name="Nakamura Y."/>
            <person name="Valeeva L.R."/>
            <person name="Shakirov E.V."/>
            <person name="Shippen D.E."/>
            <person name="Wei W."/>
            <person name="Yagura M."/>
            <person name="Yamaoka S."/>
            <person name="Yamato K.T."/>
            <person name="Liu C."/>
            <person name="Berger F."/>
        </authorList>
    </citation>
    <scope>NUCLEOTIDE SEQUENCE [LARGE SCALE GENOMIC DNA]</scope>
    <source>
        <strain evidence="2">Tak-1</strain>
    </source>
</reference>
<name>A0A176VZR2_MARPO</name>
<comment type="similarity">
    <text evidence="1">Belongs to the LOR family.</text>
</comment>
<organism evidence="3 4">
    <name type="scientific">Marchantia polymorpha subsp. ruderalis</name>
    <dbReference type="NCBI Taxonomy" id="1480154"/>
    <lineage>
        <taxon>Eukaryota</taxon>
        <taxon>Viridiplantae</taxon>
        <taxon>Streptophyta</taxon>
        <taxon>Embryophyta</taxon>
        <taxon>Marchantiophyta</taxon>
        <taxon>Marchantiopsida</taxon>
        <taxon>Marchantiidae</taxon>
        <taxon>Marchantiales</taxon>
        <taxon>Marchantiaceae</taxon>
        <taxon>Marchantia</taxon>
    </lineage>
</organism>
<dbReference type="Proteomes" id="UP001162541">
    <property type="component" value="Chromosome 1"/>
</dbReference>
<evidence type="ECO:0000313" key="2">
    <source>
        <dbReference type="EMBL" id="BBM99455.1"/>
    </source>
</evidence>
<proteinExistence type="inferred from homology"/>
<sequence length="203" mass="22787">MEFPTIVSPQYCSPEHVKLSVAKHLVDFNHGNFVITDSNGTTLFKLDHKKVMLRELTVLRDGGDCPVVSIHKKAISLHDTYQVYRGESHQELFTVKDKHMRDGNEETYEVQLEGAPEPQFEVKGDFVRRNYQIIFDGTTIVAEVAKKHFSITSFLTGKNKYGVTINPNVDQAFIAAVVTVMEAIHNEGKEKDGKGDKSSSDSD</sequence>
<dbReference type="PANTHER" id="PTHR31087:SF161">
    <property type="entry name" value="TUBBY C 2 FAMILY PROTEIN"/>
    <property type="match status" value="1"/>
</dbReference>
<evidence type="ECO:0000313" key="3">
    <source>
        <dbReference type="EMBL" id="OAE26298.1"/>
    </source>
</evidence>
<keyword evidence="4" id="KW-1185">Reference proteome</keyword>
<dbReference type="InterPro" id="IPR007612">
    <property type="entry name" value="LOR"/>
</dbReference>
<dbReference type="AlphaFoldDB" id="A0A176VZR2"/>
<dbReference type="Gene3D" id="2.40.160.200">
    <property type="entry name" value="LURP1-related"/>
    <property type="match status" value="1"/>
</dbReference>
<dbReference type="Proteomes" id="UP000077202">
    <property type="component" value="Unassembled WGS sequence"/>
</dbReference>
<reference evidence="3 4" key="1">
    <citation type="submission" date="2016-03" db="EMBL/GenBank/DDBJ databases">
        <title>Mechanisms controlling the formation of the plant cell surface in tip-growing cells are functionally conserved among land plants.</title>
        <authorList>
            <person name="Honkanen S."/>
            <person name="Jones V.A."/>
            <person name="Morieri G."/>
            <person name="Champion C."/>
            <person name="Hetherington A.J."/>
            <person name="Kelly S."/>
            <person name="Saint-Marcoux D."/>
            <person name="Proust H."/>
            <person name="Prescott H."/>
            <person name="Dolan L."/>
        </authorList>
    </citation>
    <scope>NUCLEOTIDE SEQUENCE [LARGE SCALE GENOMIC DNA]</scope>
    <source>
        <strain evidence="4">cv. Tak-1 and cv. Tak-2</strain>
        <tissue evidence="3">Whole gametophyte</tissue>
    </source>
</reference>
<protein>
    <recommendedName>
        <fullName evidence="6">Tubby C-terminal domain-containing protein</fullName>
    </recommendedName>
</protein>
<evidence type="ECO:0000256" key="1">
    <source>
        <dbReference type="ARBA" id="ARBA00005437"/>
    </source>
</evidence>
<evidence type="ECO:0008006" key="6">
    <source>
        <dbReference type="Google" id="ProtNLM"/>
    </source>
</evidence>